<comment type="caution">
    <text evidence="1">The sequence shown here is derived from an EMBL/GenBank/DDBJ whole genome shotgun (WGS) entry which is preliminary data.</text>
</comment>
<dbReference type="EMBL" id="JAFBCL010000001">
    <property type="protein sequence ID" value="MBM7809899.1"/>
    <property type="molecule type" value="Genomic_DNA"/>
</dbReference>
<organism evidence="1 2">
    <name type="scientific">Saccharothrix algeriensis</name>
    <dbReference type="NCBI Taxonomy" id="173560"/>
    <lineage>
        <taxon>Bacteria</taxon>
        <taxon>Bacillati</taxon>
        <taxon>Actinomycetota</taxon>
        <taxon>Actinomycetes</taxon>
        <taxon>Pseudonocardiales</taxon>
        <taxon>Pseudonocardiaceae</taxon>
        <taxon>Saccharothrix</taxon>
    </lineage>
</organism>
<proteinExistence type="predicted"/>
<sequence>MPPPRLVQPVEAAGSTGLADAKTTNAIVKRVLPCSEDLRILVNVSAPRGSKQVRYDLTGKHVETV</sequence>
<dbReference type="RefSeq" id="WP_239565091.1">
    <property type="nucleotide sequence ID" value="NZ_JAFBCL010000001.1"/>
</dbReference>
<reference evidence="1 2" key="1">
    <citation type="submission" date="2021-01" db="EMBL/GenBank/DDBJ databases">
        <title>Sequencing the genomes of 1000 actinobacteria strains.</title>
        <authorList>
            <person name="Klenk H.-P."/>
        </authorList>
    </citation>
    <scope>NUCLEOTIDE SEQUENCE [LARGE SCALE GENOMIC DNA]</scope>
    <source>
        <strain evidence="1 2">DSM 44581</strain>
    </source>
</reference>
<protein>
    <submittedName>
        <fullName evidence="1">Uncharacterized protein</fullName>
    </submittedName>
</protein>
<dbReference type="Proteomes" id="UP001195724">
    <property type="component" value="Unassembled WGS sequence"/>
</dbReference>
<evidence type="ECO:0000313" key="2">
    <source>
        <dbReference type="Proteomes" id="UP001195724"/>
    </source>
</evidence>
<evidence type="ECO:0000313" key="1">
    <source>
        <dbReference type="EMBL" id="MBM7809899.1"/>
    </source>
</evidence>
<gene>
    <name evidence="1" type="ORF">JOE68_000764</name>
</gene>
<accession>A0ABS2S1W2</accession>
<keyword evidence="2" id="KW-1185">Reference proteome</keyword>
<name>A0ABS2S1W2_9PSEU</name>